<evidence type="ECO:0000313" key="2">
    <source>
        <dbReference type="EMBL" id="KTG09974.1"/>
    </source>
</evidence>
<evidence type="ECO:0008006" key="4">
    <source>
        <dbReference type="Google" id="ProtNLM"/>
    </source>
</evidence>
<feature type="compositionally biased region" description="Basic and acidic residues" evidence="1">
    <location>
        <begin position="11"/>
        <end position="26"/>
    </location>
</feature>
<dbReference type="Proteomes" id="UP000054387">
    <property type="component" value="Unassembled WGS sequence"/>
</dbReference>
<feature type="region of interest" description="Disordered" evidence="1">
    <location>
        <begin position="1"/>
        <end position="40"/>
    </location>
</feature>
<keyword evidence="3" id="KW-1185">Reference proteome</keyword>
<dbReference type="PANTHER" id="PTHR41913:SF1">
    <property type="entry name" value="DUF1684 DOMAIN-CONTAINING PROTEIN"/>
    <property type="match status" value="1"/>
</dbReference>
<dbReference type="RefSeq" id="WP_058581329.1">
    <property type="nucleotide sequence ID" value="NZ_LOPU01000018.1"/>
</dbReference>
<dbReference type="Gene3D" id="6.10.250.1680">
    <property type="match status" value="1"/>
</dbReference>
<proteinExistence type="predicted"/>
<dbReference type="AlphaFoldDB" id="A0A0W1R9B1"/>
<dbReference type="Pfam" id="PF07920">
    <property type="entry name" value="DUF1684"/>
    <property type="match status" value="1"/>
</dbReference>
<dbReference type="InterPro" id="IPR012467">
    <property type="entry name" value="DUF1684"/>
</dbReference>
<dbReference type="OrthoDB" id="334216at2157"/>
<evidence type="ECO:0000313" key="3">
    <source>
        <dbReference type="Proteomes" id="UP000054387"/>
    </source>
</evidence>
<reference evidence="2 3" key="1">
    <citation type="submission" date="2015-12" db="EMBL/GenBank/DDBJ databases">
        <title>Haloprofundus marisrubri gen. nov., sp. nov., an extremely halophilic archaeon isolated from the Discovery deep brine-seawater interface in the Red Sea.</title>
        <authorList>
            <person name="Zhang G."/>
            <person name="Stingl U."/>
            <person name="Rashid M."/>
        </authorList>
    </citation>
    <scope>NUCLEOTIDE SEQUENCE [LARGE SCALE GENOMIC DNA]</scope>
    <source>
        <strain evidence="2 3">SB9</strain>
    </source>
</reference>
<name>A0A0W1R9B1_9EURY</name>
<protein>
    <recommendedName>
        <fullName evidence="4">DUF1684 domain-containing protein</fullName>
    </recommendedName>
</protein>
<dbReference type="EMBL" id="LOPU01000018">
    <property type="protein sequence ID" value="KTG09974.1"/>
    <property type="molecule type" value="Genomic_DNA"/>
</dbReference>
<evidence type="ECO:0000256" key="1">
    <source>
        <dbReference type="SAM" id="MobiDB-lite"/>
    </source>
</evidence>
<comment type="caution">
    <text evidence="2">The sequence shown here is derived from an EMBL/GenBank/DDBJ whole genome shotgun (WGS) entry which is preliminary data.</text>
</comment>
<accession>A0A0W1R9B1</accession>
<gene>
    <name evidence="2" type="ORF">AUR64_10200</name>
</gene>
<dbReference type="PANTHER" id="PTHR41913">
    <property type="entry name" value="DUF1684 DOMAIN-CONTAINING PROTEIN"/>
    <property type="match status" value="1"/>
</dbReference>
<organism evidence="2 3">
    <name type="scientific">Haloprofundus marisrubri</name>
    <dbReference type="NCBI Taxonomy" id="1514971"/>
    <lineage>
        <taxon>Archaea</taxon>
        <taxon>Methanobacteriati</taxon>
        <taxon>Methanobacteriota</taxon>
        <taxon>Stenosarchaea group</taxon>
        <taxon>Halobacteria</taxon>
        <taxon>Halobacteriales</taxon>
        <taxon>Haloferacaceae</taxon>
        <taxon>Haloprofundus</taxon>
    </lineage>
</organism>
<sequence length="189" mass="22070">MSTPTDWEATLEQHRDDKNEYFRDSSRSPIPETEQPDFVGLDYYPPDDDYRFELDLHDHDEKEAVVVATTADGEREYLRWGEFRFEIDGEEQTLQAYRRDEDDPGLWVPFRDDTSGEETYGAGRYLDLHADEDRANDRWVVDFNLAYNPFCAYSARYECPMVPVENWLDVAIEAGEKTYESGEGYSAEA</sequence>